<protein>
    <recommendedName>
        <fullName evidence="2">DNA topoisomerase type IA zn finger domain-containing protein</fullName>
    </recommendedName>
</protein>
<name>A0A0F9PUI8_9ZZZZ</name>
<evidence type="ECO:0008006" key="2">
    <source>
        <dbReference type="Google" id="ProtNLM"/>
    </source>
</evidence>
<organism evidence="1">
    <name type="scientific">marine sediment metagenome</name>
    <dbReference type="NCBI Taxonomy" id="412755"/>
    <lineage>
        <taxon>unclassified sequences</taxon>
        <taxon>metagenomes</taxon>
        <taxon>ecological metagenomes</taxon>
    </lineage>
</organism>
<gene>
    <name evidence="1" type="ORF">LCGC14_1094170</name>
</gene>
<comment type="caution">
    <text evidence="1">The sequence shown here is derived from an EMBL/GenBank/DDBJ whole genome shotgun (WGS) entry which is preliminary data.</text>
</comment>
<sequence>MGYLNFPDIPKHIKTGNPPYCPEHEIRMRLVIPREDSLWSHFWGCTKYPDCDFSYSIDSNGDWHDRYRGFDPYELSYVWEGWY</sequence>
<accession>A0A0F9PUI8</accession>
<dbReference type="AlphaFoldDB" id="A0A0F9PUI8"/>
<reference evidence="1" key="1">
    <citation type="journal article" date="2015" name="Nature">
        <title>Complex archaea that bridge the gap between prokaryotes and eukaryotes.</title>
        <authorList>
            <person name="Spang A."/>
            <person name="Saw J.H."/>
            <person name="Jorgensen S.L."/>
            <person name="Zaremba-Niedzwiedzka K."/>
            <person name="Martijn J."/>
            <person name="Lind A.E."/>
            <person name="van Eijk R."/>
            <person name="Schleper C."/>
            <person name="Guy L."/>
            <person name="Ettema T.J."/>
        </authorList>
    </citation>
    <scope>NUCLEOTIDE SEQUENCE</scope>
</reference>
<proteinExistence type="predicted"/>
<evidence type="ECO:0000313" key="1">
    <source>
        <dbReference type="EMBL" id="KKN04756.1"/>
    </source>
</evidence>
<dbReference type="EMBL" id="LAZR01004880">
    <property type="protein sequence ID" value="KKN04756.1"/>
    <property type="molecule type" value="Genomic_DNA"/>
</dbReference>